<protein>
    <submittedName>
        <fullName evidence="4">DUF4179 domain-containing protein</fullName>
    </submittedName>
</protein>
<evidence type="ECO:0000256" key="1">
    <source>
        <dbReference type="SAM" id="Phobius"/>
    </source>
</evidence>
<feature type="domain" description="DUF5643" evidence="3">
    <location>
        <begin position="246"/>
        <end position="331"/>
    </location>
</feature>
<feature type="transmembrane region" description="Helical" evidence="1">
    <location>
        <begin position="43"/>
        <end position="65"/>
    </location>
</feature>
<evidence type="ECO:0000313" key="4">
    <source>
        <dbReference type="EMBL" id="NEU06212.1"/>
    </source>
</evidence>
<evidence type="ECO:0000259" key="3">
    <source>
        <dbReference type="Pfam" id="PF18705"/>
    </source>
</evidence>
<gene>
    <name evidence="4" type="ORF">G3M99_15400</name>
</gene>
<feature type="domain" description="DUF4179" evidence="2">
    <location>
        <begin position="41"/>
        <end position="134"/>
    </location>
</feature>
<name>A0A6M0H9A6_9CLOT</name>
<dbReference type="InterPro" id="IPR040680">
    <property type="entry name" value="DUF5643"/>
</dbReference>
<dbReference type="RefSeq" id="WP_199870742.1">
    <property type="nucleotide sequence ID" value="NZ_JAAGPU010000036.1"/>
</dbReference>
<dbReference type="InterPro" id="IPR025436">
    <property type="entry name" value="DUF4179"/>
</dbReference>
<dbReference type="Gene3D" id="2.60.40.1630">
    <property type="entry name" value="bacillus anthracis domain"/>
    <property type="match status" value="1"/>
</dbReference>
<dbReference type="Pfam" id="PF13786">
    <property type="entry name" value="DUF4179"/>
    <property type="match status" value="1"/>
</dbReference>
<proteinExistence type="predicted"/>
<dbReference type="EMBL" id="JAAGPU010000036">
    <property type="protein sequence ID" value="NEU06212.1"/>
    <property type="molecule type" value="Genomic_DNA"/>
</dbReference>
<evidence type="ECO:0000259" key="2">
    <source>
        <dbReference type="Pfam" id="PF13786"/>
    </source>
</evidence>
<evidence type="ECO:0000313" key="5">
    <source>
        <dbReference type="Proteomes" id="UP000481872"/>
    </source>
</evidence>
<reference evidence="4 5" key="1">
    <citation type="submission" date="2020-02" db="EMBL/GenBank/DDBJ databases">
        <title>Genome assembly of a novel Clostridium senegalense strain.</title>
        <authorList>
            <person name="Gupta T.B."/>
            <person name="Jauregui R."/>
            <person name="Maclean P."/>
            <person name="Nawarathana A."/>
            <person name="Brightwell G."/>
        </authorList>
    </citation>
    <scope>NUCLEOTIDE SEQUENCE [LARGE SCALE GENOMIC DNA]</scope>
    <source>
        <strain evidence="4 5">AGRFS4</strain>
    </source>
</reference>
<dbReference type="Proteomes" id="UP000481872">
    <property type="component" value="Unassembled WGS sequence"/>
</dbReference>
<keyword evidence="1" id="KW-1133">Transmembrane helix</keyword>
<sequence length="454" mass="51699">MDKFDEMIKESISKEKWDTPKSLDERLENTYESLSTIKSHKRFSLKIGVLVASIMMLTITTALAANSETVQNAINTVKNYFSSNTESRYSASKNSLEKFNDEVGITVEDKGIKITLDSVSADENFMNLFYTIESDKPIKISEKEMEMISDIKDLSPCGHFTIGENHPVMKDCEVYFESEYKVKAMARIGLNNIEIKENDKLVLELVRVLFVEGDWKIETVLDKSKIQPAIKSVRPNEHRIINCEDIEYDINIEKVSISPLGNIVTIKSNNEKIFNNFVLFDDKGESLDVLPTGVSGIGEIGSVNSFEFLKANKDTKYIKLVPVDTRSTRQYPEPIIKDIADLPVEFERASSGSVIVEDIKSDKNTLKIKYRKKGLVHSDVGGAIFLDDDGNEIEPLYNEDKWYQIAVDREDNSYTAIVTSYNKECDYSKCTKVLMYPEYEYKLLEDQAIIINLE</sequence>
<comment type="caution">
    <text evidence="4">The sequence shown here is derived from an EMBL/GenBank/DDBJ whole genome shotgun (WGS) entry which is preliminary data.</text>
</comment>
<dbReference type="Pfam" id="PF18705">
    <property type="entry name" value="DUF5643"/>
    <property type="match status" value="1"/>
</dbReference>
<keyword evidence="1" id="KW-0472">Membrane</keyword>
<keyword evidence="5" id="KW-1185">Reference proteome</keyword>
<organism evidence="4 5">
    <name type="scientific">Clostridium senegalense</name>
    <dbReference type="NCBI Taxonomy" id="1465809"/>
    <lineage>
        <taxon>Bacteria</taxon>
        <taxon>Bacillati</taxon>
        <taxon>Bacillota</taxon>
        <taxon>Clostridia</taxon>
        <taxon>Eubacteriales</taxon>
        <taxon>Clostridiaceae</taxon>
        <taxon>Clostridium</taxon>
    </lineage>
</organism>
<keyword evidence="1" id="KW-0812">Transmembrane</keyword>
<accession>A0A6M0H9A6</accession>
<dbReference type="AlphaFoldDB" id="A0A6M0H9A6"/>